<dbReference type="PANTHER" id="PTHR11472:SF34">
    <property type="entry name" value="REGULATOR OF TELOMERE ELONGATION HELICASE 1"/>
    <property type="match status" value="1"/>
</dbReference>
<dbReference type="InterPro" id="IPR006555">
    <property type="entry name" value="ATP-dep_Helicase_C"/>
</dbReference>
<keyword evidence="6" id="KW-0347">Helicase</keyword>
<dbReference type="PANTHER" id="PTHR11472">
    <property type="entry name" value="DNA REPAIR DEAD HELICASE RAD3/XP-D SUBFAMILY MEMBER"/>
    <property type="match status" value="1"/>
</dbReference>
<reference evidence="6 7" key="1">
    <citation type="submission" date="2021-03" db="EMBL/GenBank/DDBJ databases">
        <title>Thiomicrorhabdus sp.nov.,novel sulfur-oxidizing bacteria isolated from coastal sediment.</title>
        <authorList>
            <person name="Liu X."/>
        </authorList>
    </citation>
    <scope>NUCLEOTIDE SEQUENCE [LARGE SCALE GENOMIC DNA]</scope>
    <source>
        <strain evidence="6 7">6S2-11</strain>
    </source>
</reference>
<keyword evidence="3" id="KW-0067">ATP-binding</keyword>
<keyword evidence="2" id="KW-0378">Hydrolase</keyword>
<protein>
    <submittedName>
        <fullName evidence="6">ATP-dependent DNA helicase</fullName>
    </submittedName>
</protein>
<sequence length="644" mass="73180">MAAAKKSKATRLTIDAVMGTDGILSEMVDGYAPRQAQLEMAEQVHDLIESEDTLLAEAGTGTGKTFAYLVPALLSGKKVIVSTATKTLQEQLVQKDLPMLFKVCQIKGKPQLLKGRDNYVCPQRLEITETVEQHSKQDWKKLGLIREWVEEQTVSGDRAELAEIPESDPIWRKTCARLEFCQAADCSSDLGCFYPEQKQKAQDAQVLVVNHHLFCADLALREQGFGELLPQADIYIFDEAHQLPDIAAQFLGFSISRAQLDELVRDITQAQKAEATESQTVSDQAHKFQEQVKLLNESLGKWEKRWTWEQLEEQIAFQNQLKRTIQSLTHLTDSLKQLTERGKQITTVHKRCKEFLEQFNDWRSEDSENKIRWIESSMGRFRLHLTPLNVSGPFSRQREALGGSWLFTSATLSVRNNFDYFAKRLGLADAQTANWLSPFDYVKQGVIYHPIGLPEPKDPRYIKICLRAAWPLLKSSDGRAFLLFTSHRALQEAREILEEHWHGTLLVQGDQPKSVLLQRFRETKSPILLGTSSFWEGVDVKGEALKFVLIDRIPFAPPDDPIVKAREEFLKEKGLNGFVHFQLPEAVIAMKQGAGRLIRDLEDRGVLMLCDPRLSSKGYGKTISDSLPPFNWVYKAEDALHFLE</sequence>
<dbReference type="InterPro" id="IPR045028">
    <property type="entry name" value="DinG/Rad3-like"/>
</dbReference>
<keyword evidence="7" id="KW-1185">Reference proteome</keyword>
<accession>A0ABS3Q2W4</accession>
<comment type="caution">
    <text evidence="6">The sequence shown here is derived from an EMBL/GenBank/DDBJ whole genome shotgun (WGS) entry which is preliminary data.</text>
</comment>
<dbReference type="InterPro" id="IPR014013">
    <property type="entry name" value="Helic_SF1/SF2_ATP-bd_DinG/Rad3"/>
</dbReference>
<dbReference type="SMART" id="SM00491">
    <property type="entry name" value="HELICc2"/>
    <property type="match status" value="1"/>
</dbReference>
<gene>
    <name evidence="6" type="ORF">J3998_03470</name>
</gene>
<dbReference type="InterPro" id="IPR027417">
    <property type="entry name" value="P-loop_NTPase"/>
</dbReference>
<dbReference type="Proteomes" id="UP000664835">
    <property type="component" value="Unassembled WGS sequence"/>
</dbReference>
<dbReference type="Pfam" id="PF00270">
    <property type="entry name" value="DEAD"/>
    <property type="match status" value="1"/>
</dbReference>
<dbReference type="RefSeq" id="WP_208148041.1">
    <property type="nucleotide sequence ID" value="NZ_JAGETV010000004.1"/>
</dbReference>
<evidence type="ECO:0000256" key="4">
    <source>
        <dbReference type="ARBA" id="ARBA00038058"/>
    </source>
</evidence>
<dbReference type="Gene3D" id="3.40.50.300">
    <property type="entry name" value="P-loop containing nucleotide triphosphate hydrolases"/>
    <property type="match status" value="2"/>
</dbReference>
<dbReference type="PROSITE" id="PS51193">
    <property type="entry name" value="HELICASE_ATP_BIND_2"/>
    <property type="match status" value="1"/>
</dbReference>
<dbReference type="InterPro" id="IPR011545">
    <property type="entry name" value="DEAD/DEAH_box_helicase_dom"/>
</dbReference>
<evidence type="ECO:0000313" key="6">
    <source>
        <dbReference type="EMBL" id="MBO1926626.1"/>
    </source>
</evidence>
<comment type="similarity">
    <text evidence="4">Belongs to the helicase family. DinG subfamily.</text>
</comment>
<evidence type="ECO:0000256" key="3">
    <source>
        <dbReference type="ARBA" id="ARBA00022840"/>
    </source>
</evidence>
<evidence type="ECO:0000256" key="2">
    <source>
        <dbReference type="ARBA" id="ARBA00022801"/>
    </source>
</evidence>
<dbReference type="GO" id="GO:0004386">
    <property type="term" value="F:helicase activity"/>
    <property type="evidence" value="ECO:0007669"/>
    <property type="project" value="UniProtKB-KW"/>
</dbReference>
<keyword evidence="1" id="KW-0547">Nucleotide-binding</keyword>
<dbReference type="Pfam" id="PF13307">
    <property type="entry name" value="Helicase_C_2"/>
    <property type="match status" value="1"/>
</dbReference>
<name>A0ABS3Q2W4_9GAMM</name>
<dbReference type="EMBL" id="JAGETV010000004">
    <property type="protein sequence ID" value="MBO1926626.1"/>
    <property type="molecule type" value="Genomic_DNA"/>
</dbReference>
<feature type="domain" description="Helicase ATP-binding" evidence="5">
    <location>
        <begin position="23"/>
        <end position="285"/>
    </location>
</feature>
<proteinExistence type="inferred from homology"/>
<evidence type="ECO:0000313" key="7">
    <source>
        <dbReference type="Proteomes" id="UP000664835"/>
    </source>
</evidence>
<organism evidence="6 7">
    <name type="scientific">Thiomicrorhabdus marina</name>
    <dbReference type="NCBI Taxonomy" id="2818442"/>
    <lineage>
        <taxon>Bacteria</taxon>
        <taxon>Pseudomonadati</taxon>
        <taxon>Pseudomonadota</taxon>
        <taxon>Gammaproteobacteria</taxon>
        <taxon>Thiotrichales</taxon>
        <taxon>Piscirickettsiaceae</taxon>
        <taxon>Thiomicrorhabdus</taxon>
    </lineage>
</organism>
<evidence type="ECO:0000259" key="5">
    <source>
        <dbReference type="PROSITE" id="PS51193"/>
    </source>
</evidence>
<evidence type="ECO:0000256" key="1">
    <source>
        <dbReference type="ARBA" id="ARBA00022741"/>
    </source>
</evidence>
<dbReference type="SUPFAM" id="SSF52540">
    <property type="entry name" value="P-loop containing nucleoside triphosphate hydrolases"/>
    <property type="match status" value="2"/>
</dbReference>